<proteinExistence type="predicted"/>
<dbReference type="EMBL" id="CAJNJA010017024">
    <property type="protein sequence ID" value="CAE7392626.1"/>
    <property type="molecule type" value="Genomic_DNA"/>
</dbReference>
<evidence type="ECO:0000313" key="4">
    <source>
        <dbReference type="Proteomes" id="UP000601435"/>
    </source>
</evidence>
<feature type="repeat" description="PPR" evidence="2">
    <location>
        <begin position="216"/>
        <end position="246"/>
    </location>
</feature>
<dbReference type="PROSITE" id="PS51375">
    <property type="entry name" value="PPR"/>
    <property type="match status" value="2"/>
</dbReference>
<reference evidence="3" key="1">
    <citation type="submission" date="2021-02" db="EMBL/GenBank/DDBJ databases">
        <authorList>
            <person name="Dougan E. K."/>
            <person name="Rhodes N."/>
            <person name="Thang M."/>
            <person name="Chan C."/>
        </authorList>
    </citation>
    <scope>NUCLEOTIDE SEQUENCE</scope>
</reference>
<protein>
    <recommendedName>
        <fullName evidence="5">Pentatricopeptide repeat-containing protein, chloroplastic</fullName>
    </recommendedName>
</protein>
<comment type="caution">
    <text evidence="3">The sequence shown here is derived from an EMBL/GenBank/DDBJ whole genome shotgun (WGS) entry which is preliminary data.</text>
</comment>
<organism evidence="3 4">
    <name type="scientific">Symbiodinium necroappetens</name>
    <dbReference type="NCBI Taxonomy" id="1628268"/>
    <lineage>
        <taxon>Eukaryota</taxon>
        <taxon>Sar</taxon>
        <taxon>Alveolata</taxon>
        <taxon>Dinophyceae</taxon>
        <taxon>Suessiales</taxon>
        <taxon>Symbiodiniaceae</taxon>
        <taxon>Symbiodinium</taxon>
    </lineage>
</organism>
<dbReference type="PANTHER" id="PTHR47447:SF17">
    <property type="entry name" value="OS12G0638900 PROTEIN"/>
    <property type="match status" value="1"/>
</dbReference>
<dbReference type="OrthoDB" id="444548at2759"/>
<dbReference type="InterPro" id="IPR002885">
    <property type="entry name" value="PPR_rpt"/>
</dbReference>
<dbReference type="PANTHER" id="PTHR47447">
    <property type="entry name" value="OS03G0856100 PROTEIN"/>
    <property type="match status" value="1"/>
</dbReference>
<dbReference type="NCBIfam" id="TIGR00756">
    <property type="entry name" value="PPR"/>
    <property type="match status" value="1"/>
</dbReference>
<dbReference type="Proteomes" id="UP000601435">
    <property type="component" value="Unassembled WGS sequence"/>
</dbReference>
<feature type="repeat" description="PPR" evidence="2">
    <location>
        <begin position="181"/>
        <end position="215"/>
    </location>
</feature>
<dbReference type="AlphaFoldDB" id="A0A812QL06"/>
<gene>
    <name evidence="3" type="ORF">SNEC2469_LOCUS10682</name>
</gene>
<name>A0A812QL06_9DINO</name>
<keyword evidence="1" id="KW-0677">Repeat</keyword>
<evidence type="ECO:0000256" key="2">
    <source>
        <dbReference type="PROSITE-ProRule" id="PRU00708"/>
    </source>
</evidence>
<dbReference type="InterPro" id="IPR011990">
    <property type="entry name" value="TPR-like_helical_dom_sf"/>
</dbReference>
<evidence type="ECO:0000313" key="3">
    <source>
        <dbReference type="EMBL" id="CAE7392626.1"/>
    </source>
</evidence>
<keyword evidence="4" id="KW-1185">Reference proteome</keyword>
<accession>A0A812QL06</accession>
<evidence type="ECO:0000256" key="1">
    <source>
        <dbReference type="ARBA" id="ARBA00022737"/>
    </source>
</evidence>
<evidence type="ECO:0008006" key="5">
    <source>
        <dbReference type="Google" id="ProtNLM"/>
    </source>
</evidence>
<dbReference type="Pfam" id="PF13041">
    <property type="entry name" value="PPR_2"/>
    <property type="match status" value="1"/>
</dbReference>
<sequence>MRFMDYVRVIKNEISMEDFQKKALQLGAIISQSPSACKAFLGAEKSVRPLQRHKLRRKVEAKDTRVMLAKGDLCADTTAADGLLMAFDQGGLWREALASIAARQRRGPRPGLHAFGAAMGACSRGLEWQQGLLLLRKMIQLKLRPDLWIWSAATSACEKGHAWHLALHFLRDMSRRGLKSDAVVYNASISACEKGMQWRRAIALFSEMSLRSVRPNVVTYNSTVSACEKNFRWVEALQLVDQLERSKEGLWHRTVMTSPGNFGSCLVAEIGVQAGSN</sequence>
<dbReference type="Gene3D" id="1.25.40.10">
    <property type="entry name" value="Tetratricopeptide repeat domain"/>
    <property type="match status" value="1"/>
</dbReference>